<organism evidence="1">
    <name type="scientific">Flexilinea flocculi</name>
    <dbReference type="NCBI Taxonomy" id="1678840"/>
    <lineage>
        <taxon>Bacteria</taxon>
        <taxon>Bacillati</taxon>
        <taxon>Chloroflexota</taxon>
        <taxon>Anaerolineae</taxon>
        <taxon>Anaerolineales</taxon>
        <taxon>Anaerolineaceae</taxon>
        <taxon>Flexilinea</taxon>
    </lineage>
</organism>
<dbReference type="Proteomes" id="UP000053370">
    <property type="component" value="Unassembled WGS sequence"/>
</dbReference>
<accession>A0A0K8PBJ4</accession>
<protein>
    <recommendedName>
        <fullName evidence="3">BppU N-terminal domain-containing protein</fullName>
    </recommendedName>
</protein>
<gene>
    <name evidence="1" type="ORF">ATC1_12572</name>
</gene>
<dbReference type="EMBL" id="DF968180">
    <property type="protein sequence ID" value="GAP40032.1"/>
    <property type="molecule type" value="Genomic_DNA"/>
</dbReference>
<keyword evidence="2" id="KW-1185">Reference proteome</keyword>
<reference evidence="1" key="1">
    <citation type="journal article" date="2015" name="Genome Announc.">
        <title>Draft Genome Sequence of Anaerolineae Strain TC1, a Novel Isolate from a Methanogenic Wastewater Treatment System.</title>
        <authorList>
            <person name="Matsuura N."/>
            <person name="Tourlousse D.M."/>
            <person name="Sun L."/>
            <person name="Toyonaga M."/>
            <person name="Kuroda K."/>
            <person name="Ohashi A."/>
            <person name="Cruz R."/>
            <person name="Yamaguchi T."/>
            <person name="Sekiguchi Y."/>
        </authorList>
    </citation>
    <scope>NUCLEOTIDE SEQUENCE [LARGE SCALE GENOMIC DNA]</scope>
    <source>
        <strain evidence="1">TC1</strain>
    </source>
</reference>
<evidence type="ECO:0008006" key="3">
    <source>
        <dbReference type="Google" id="ProtNLM"/>
    </source>
</evidence>
<evidence type="ECO:0000313" key="1">
    <source>
        <dbReference type="EMBL" id="GAP40032.1"/>
    </source>
</evidence>
<name>A0A0K8PBJ4_9CHLR</name>
<dbReference type="STRING" id="1678840.ATC1_12572"/>
<dbReference type="RefSeq" id="WP_062278943.1">
    <property type="nucleotide sequence ID" value="NZ_DF968180.1"/>
</dbReference>
<sequence>MIKHDFSVQNGETFQRTLYFKDAAGSVINLSGRTAECHIRTTAWTEELTAEISCTIQGDAGIINLFLDAAESAAIPAGRYVYDLRTIDANGAVKYYIGGNFDVFPSVTR</sequence>
<dbReference type="AlphaFoldDB" id="A0A0K8PBJ4"/>
<evidence type="ECO:0000313" key="2">
    <source>
        <dbReference type="Proteomes" id="UP000053370"/>
    </source>
</evidence>
<proteinExistence type="predicted"/>